<dbReference type="EnsemblMetazoa" id="PPA35781.1">
    <property type="protein sequence ID" value="PPA35781.1"/>
    <property type="gene ID" value="WBGene00274150"/>
</dbReference>
<keyword evidence="2" id="KW-1185">Reference proteome</keyword>
<name>A0A2A6BLZ6_PRIPA</name>
<dbReference type="AlphaFoldDB" id="A0A2A6BLZ6"/>
<reference evidence="1" key="2">
    <citation type="submission" date="2022-06" db="UniProtKB">
        <authorList>
            <consortium name="EnsemblMetazoa"/>
        </authorList>
    </citation>
    <scope>IDENTIFICATION</scope>
    <source>
        <strain evidence="1">PS312</strain>
    </source>
</reference>
<organism evidence="1 2">
    <name type="scientific">Pristionchus pacificus</name>
    <name type="common">Parasitic nematode worm</name>
    <dbReference type="NCBI Taxonomy" id="54126"/>
    <lineage>
        <taxon>Eukaryota</taxon>
        <taxon>Metazoa</taxon>
        <taxon>Ecdysozoa</taxon>
        <taxon>Nematoda</taxon>
        <taxon>Chromadorea</taxon>
        <taxon>Rhabditida</taxon>
        <taxon>Rhabditina</taxon>
        <taxon>Diplogasteromorpha</taxon>
        <taxon>Diplogasteroidea</taxon>
        <taxon>Neodiplogasteridae</taxon>
        <taxon>Pristionchus</taxon>
    </lineage>
</organism>
<dbReference type="Proteomes" id="UP000005239">
    <property type="component" value="Unassembled WGS sequence"/>
</dbReference>
<sequence>MQCDRNGERNEASVHLTDLNRINTGVVAINDLSRSSHFHSGIVIALFHVKVQGKLLCPTLFFFNANLWHRKYYVNGTSTFEIEGTAGNVKTVKPLITIEHSCGKNYACVCKEFGDVNADIEAIVDIHLENSYLKACPSCSEARKMRGWE</sequence>
<proteinExistence type="predicted"/>
<accession>A0A2A6BLZ6</accession>
<dbReference type="PANTHER" id="PTHR21479:SF22">
    <property type="entry name" value="PROTEIN CBG07241"/>
    <property type="match status" value="1"/>
</dbReference>
<reference evidence="2" key="1">
    <citation type="journal article" date="2008" name="Nat. Genet.">
        <title>The Pristionchus pacificus genome provides a unique perspective on nematode lifestyle and parasitism.</title>
        <authorList>
            <person name="Dieterich C."/>
            <person name="Clifton S.W."/>
            <person name="Schuster L.N."/>
            <person name="Chinwalla A."/>
            <person name="Delehaunty K."/>
            <person name="Dinkelacker I."/>
            <person name="Fulton L."/>
            <person name="Fulton R."/>
            <person name="Godfrey J."/>
            <person name="Minx P."/>
            <person name="Mitreva M."/>
            <person name="Roeseler W."/>
            <person name="Tian H."/>
            <person name="Witte H."/>
            <person name="Yang S.P."/>
            <person name="Wilson R.K."/>
            <person name="Sommer R.J."/>
        </authorList>
    </citation>
    <scope>NUCLEOTIDE SEQUENCE [LARGE SCALE GENOMIC DNA]</scope>
    <source>
        <strain evidence="2">PS312</strain>
    </source>
</reference>
<evidence type="ECO:0000313" key="1">
    <source>
        <dbReference type="EnsemblMetazoa" id="PPA35781.1"/>
    </source>
</evidence>
<evidence type="ECO:0000313" key="2">
    <source>
        <dbReference type="Proteomes" id="UP000005239"/>
    </source>
</evidence>
<dbReference type="PANTHER" id="PTHR21479">
    <property type="match status" value="1"/>
</dbReference>
<protein>
    <submittedName>
        <fullName evidence="1">Uncharacterized protein</fullName>
    </submittedName>
</protein>
<gene>
    <name evidence="1" type="primary">WBGene00274150</name>
</gene>
<accession>A0A8R1YQT9</accession>